<dbReference type="RefSeq" id="WP_255249030.1">
    <property type="nucleotide sequence ID" value="NZ_JALXUT010000021.1"/>
</dbReference>
<dbReference type="GO" id="GO:0003677">
    <property type="term" value="F:DNA binding"/>
    <property type="evidence" value="ECO:0007669"/>
    <property type="project" value="UniProtKB-KW"/>
</dbReference>
<gene>
    <name evidence="6" type="ORF">B8X04_16820</name>
</gene>
<comment type="caution">
    <text evidence="6">The sequence shown here is derived from an EMBL/GenBank/DDBJ whole genome shotgun (WGS) entry which is preliminary data.</text>
</comment>
<dbReference type="Pfam" id="PF13280">
    <property type="entry name" value="WYL"/>
    <property type="match status" value="1"/>
</dbReference>
<dbReference type="PROSITE" id="PS51000">
    <property type="entry name" value="HTH_DEOR_2"/>
    <property type="match status" value="1"/>
</dbReference>
<dbReference type="Pfam" id="PF08279">
    <property type="entry name" value="HTH_11"/>
    <property type="match status" value="1"/>
</dbReference>
<evidence type="ECO:0000256" key="1">
    <source>
        <dbReference type="ARBA" id="ARBA00023015"/>
    </source>
</evidence>
<dbReference type="SUPFAM" id="SSF46785">
    <property type="entry name" value="Winged helix' DNA-binding domain"/>
    <property type="match status" value="1"/>
</dbReference>
<protein>
    <submittedName>
        <fullName evidence="6">Transcriptional regulator</fullName>
    </submittedName>
</protein>
<keyword evidence="2" id="KW-0238">DNA-binding</keyword>
<dbReference type="PANTHER" id="PTHR34580">
    <property type="match status" value="1"/>
</dbReference>
<dbReference type="Pfam" id="PF25583">
    <property type="entry name" value="WCX"/>
    <property type="match status" value="1"/>
</dbReference>
<dbReference type="InterPro" id="IPR036388">
    <property type="entry name" value="WH-like_DNA-bd_sf"/>
</dbReference>
<evidence type="ECO:0000256" key="4">
    <source>
        <dbReference type="SAM" id="MobiDB-lite"/>
    </source>
</evidence>
<dbReference type="InterPro" id="IPR026881">
    <property type="entry name" value="WYL_dom"/>
</dbReference>
<evidence type="ECO:0000313" key="7">
    <source>
        <dbReference type="Proteomes" id="UP000216867"/>
    </source>
</evidence>
<feature type="region of interest" description="Disordered" evidence="4">
    <location>
        <begin position="328"/>
        <end position="350"/>
    </location>
</feature>
<accession>A0A269Z4N8</accession>
<feature type="compositionally biased region" description="Basic and acidic residues" evidence="4">
    <location>
        <begin position="328"/>
        <end position="337"/>
    </location>
</feature>
<keyword evidence="3" id="KW-0804">Transcription</keyword>
<dbReference type="InterPro" id="IPR057727">
    <property type="entry name" value="WCX_dom"/>
</dbReference>
<dbReference type="Gene3D" id="1.10.10.10">
    <property type="entry name" value="Winged helix-like DNA-binding domain superfamily/Winged helix DNA-binding domain"/>
    <property type="match status" value="1"/>
</dbReference>
<dbReference type="InterPro" id="IPR013196">
    <property type="entry name" value="HTH_11"/>
</dbReference>
<dbReference type="PROSITE" id="PS52050">
    <property type="entry name" value="WYL"/>
    <property type="match status" value="1"/>
</dbReference>
<evidence type="ECO:0000313" key="6">
    <source>
        <dbReference type="EMBL" id="PAK92629.1"/>
    </source>
</evidence>
<dbReference type="InterPro" id="IPR051534">
    <property type="entry name" value="CBASS_pafABC_assoc_protein"/>
</dbReference>
<dbReference type="InterPro" id="IPR028349">
    <property type="entry name" value="PafC-like"/>
</dbReference>
<dbReference type="AlphaFoldDB" id="A0A269Z4N8"/>
<dbReference type="InterPro" id="IPR036390">
    <property type="entry name" value="WH_DNA-bd_sf"/>
</dbReference>
<dbReference type="EMBL" id="NCWY01000025">
    <property type="protein sequence ID" value="PAK92629.1"/>
    <property type="molecule type" value="Genomic_DNA"/>
</dbReference>
<dbReference type="InterPro" id="IPR018356">
    <property type="entry name" value="Tscrpt_reg_HTH_DeoR_CS"/>
</dbReference>
<dbReference type="Proteomes" id="UP000216867">
    <property type="component" value="Unassembled WGS sequence"/>
</dbReference>
<dbReference type="PROSITE" id="PS00894">
    <property type="entry name" value="HTH_DEOR_1"/>
    <property type="match status" value="1"/>
</dbReference>
<feature type="domain" description="HTH deoR-type" evidence="5">
    <location>
        <begin position="2"/>
        <end position="67"/>
    </location>
</feature>
<dbReference type="SMART" id="SM00420">
    <property type="entry name" value="HTH_DEOR"/>
    <property type="match status" value="1"/>
</dbReference>
<name>A0A269Z4N8_9MICO</name>
<reference evidence="6 7" key="1">
    <citation type="submission" date="2017-04" db="EMBL/GenBank/DDBJ databases">
        <title>Kefir bacterial isolates.</title>
        <authorList>
            <person name="Kim Y."/>
            <person name="Blasche S."/>
            <person name="Patil K.R."/>
        </authorList>
    </citation>
    <scope>NUCLEOTIDE SEQUENCE [LARGE SCALE GENOMIC DNA]</scope>
    <source>
        <strain evidence="6 7">OG2</strain>
    </source>
</reference>
<proteinExistence type="predicted"/>
<dbReference type="InterPro" id="IPR001034">
    <property type="entry name" value="DeoR_HTH"/>
</dbReference>
<dbReference type="PANTHER" id="PTHR34580:SF1">
    <property type="entry name" value="PROTEIN PAFC"/>
    <property type="match status" value="1"/>
</dbReference>
<sequence>MRADRLLALLLFLQSREQVTAAEVAAELEVSLATARRDLEALSAAGVPVHVRPGRGGGWGLLGGARTNLTGLGGPEARSLFWMLGTAGLSDPDTRLATRKLIRALPESLRAEAEVLATTIHYDHTPWSRTPMSDDAVRDRLEALRAALIGDRLIEADYTSREGTGRHTALRPLGLVAKAGVWYLVADPADTADTADGARTYRVDRLGGVVVGPPRPEDDPTRTGRPRDFNLAGFWARHVAEVESLRSSVTARIRCPAWTLPILEAQFGRYLTVVAEDKDTVIATVGANLVVALAEQLAGWGRTIEVLDPPEVRTELARIGAELTDAYSHSRADDTMRRHPHPTRRTREAP</sequence>
<evidence type="ECO:0000256" key="2">
    <source>
        <dbReference type="ARBA" id="ARBA00023125"/>
    </source>
</evidence>
<dbReference type="PIRSF" id="PIRSF016838">
    <property type="entry name" value="PafC"/>
    <property type="match status" value="1"/>
</dbReference>
<evidence type="ECO:0000256" key="3">
    <source>
        <dbReference type="ARBA" id="ARBA00023163"/>
    </source>
</evidence>
<dbReference type="GO" id="GO:0003700">
    <property type="term" value="F:DNA-binding transcription factor activity"/>
    <property type="evidence" value="ECO:0007669"/>
    <property type="project" value="InterPro"/>
</dbReference>
<keyword evidence="1" id="KW-0805">Transcription regulation</keyword>
<organism evidence="6 7">
    <name type="scientific">Brevibacterium casei</name>
    <dbReference type="NCBI Taxonomy" id="33889"/>
    <lineage>
        <taxon>Bacteria</taxon>
        <taxon>Bacillati</taxon>
        <taxon>Actinomycetota</taxon>
        <taxon>Actinomycetes</taxon>
        <taxon>Micrococcales</taxon>
        <taxon>Brevibacteriaceae</taxon>
        <taxon>Brevibacterium</taxon>
    </lineage>
</organism>
<evidence type="ECO:0000259" key="5">
    <source>
        <dbReference type="PROSITE" id="PS51000"/>
    </source>
</evidence>